<protein>
    <recommendedName>
        <fullName evidence="5">Xylanolytic transcriptional activator regulatory domain-containing protein</fullName>
    </recommendedName>
</protein>
<gene>
    <name evidence="6" type="ORF">LTR77_005300</name>
</gene>
<evidence type="ECO:0000256" key="1">
    <source>
        <dbReference type="ARBA" id="ARBA00023015"/>
    </source>
</evidence>
<dbReference type="InterPro" id="IPR051127">
    <property type="entry name" value="Fungal_SecMet_Regulators"/>
</dbReference>
<dbReference type="EMBL" id="JAVRRT010000008">
    <property type="protein sequence ID" value="KAK5169325.1"/>
    <property type="molecule type" value="Genomic_DNA"/>
</dbReference>
<dbReference type="CDD" id="cd12148">
    <property type="entry name" value="fungal_TF_MHR"/>
    <property type="match status" value="1"/>
</dbReference>
<dbReference type="GO" id="GO:0005634">
    <property type="term" value="C:nucleus"/>
    <property type="evidence" value="ECO:0007669"/>
    <property type="project" value="TreeGrafter"/>
</dbReference>
<dbReference type="GeneID" id="89926642"/>
<feature type="domain" description="Xylanolytic transcriptional activator regulatory" evidence="5">
    <location>
        <begin position="81"/>
        <end position="204"/>
    </location>
</feature>
<keyword evidence="4" id="KW-0539">Nucleus</keyword>
<dbReference type="GO" id="GO:0000435">
    <property type="term" value="P:positive regulation of transcription from RNA polymerase II promoter by galactose"/>
    <property type="evidence" value="ECO:0007669"/>
    <property type="project" value="TreeGrafter"/>
</dbReference>
<evidence type="ECO:0000313" key="7">
    <source>
        <dbReference type="Proteomes" id="UP001337655"/>
    </source>
</evidence>
<keyword evidence="2" id="KW-0238">DNA-binding</keyword>
<dbReference type="Proteomes" id="UP001337655">
    <property type="component" value="Unassembled WGS sequence"/>
</dbReference>
<keyword evidence="3" id="KW-0804">Transcription</keyword>
<evidence type="ECO:0000256" key="4">
    <source>
        <dbReference type="ARBA" id="ARBA00023242"/>
    </source>
</evidence>
<dbReference type="GO" id="GO:0008270">
    <property type="term" value="F:zinc ion binding"/>
    <property type="evidence" value="ECO:0007669"/>
    <property type="project" value="InterPro"/>
</dbReference>
<name>A0AAV9PC97_9PEZI</name>
<dbReference type="GO" id="GO:0000981">
    <property type="term" value="F:DNA-binding transcription factor activity, RNA polymerase II-specific"/>
    <property type="evidence" value="ECO:0007669"/>
    <property type="project" value="TreeGrafter"/>
</dbReference>
<evidence type="ECO:0000256" key="2">
    <source>
        <dbReference type="ARBA" id="ARBA00023125"/>
    </source>
</evidence>
<accession>A0AAV9PC97</accession>
<reference evidence="6 7" key="1">
    <citation type="submission" date="2023-08" db="EMBL/GenBank/DDBJ databases">
        <title>Black Yeasts Isolated from many extreme environments.</title>
        <authorList>
            <person name="Coleine C."/>
            <person name="Stajich J.E."/>
            <person name="Selbmann L."/>
        </authorList>
    </citation>
    <scope>NUCLEOTIDE SEQUENCE [LARGE SCALE GENOMIC DNA]</scope>
    <source>
        <strain evidence="6 7">CCFEE 5935</strain>
    </source>
</reference>
<dbReference type="PANTHER" id="PTHR47424">
    <property type="entry name" value="REGULATORY PROTEIN GAL4"/>
    <property type="match status" value="1"/>
</dbReference>
<dbReference type="RefSeq" id="XP_064658671.1">
    <property type="nucleotide sequence ID" value="XM_064802546.1"/>
</dbReference>
<keyword evidence="7" id="KW-1185">Reference proteome</keyword>
<sequence length="419" mass="46836">MGAVVSDIVDHEDHDVERSGYFEASSTVNFVNQVLRIVSEHGDTGAKSLATRRSGTRPKGRQQALEEYALPPRREADAMLSGFWVNIHSLYPFLDRHEFERTYHGLWTAGPSDELTESHVYADSYGGRDEGRWGDRVPESRRFHILLNVMFALGCDSTVSESAAEESQRGEMHWKRCKDLLERDFDIFNRPRILIIQALLYMEYNRALERMLESCRCCCENVRSTGAALLPEASVGNGSDRYFSSVADLGWMCRVRPVSRAAAARMGVQSPNCSISMLATTYGRSSMVPAVTRQRIASCVPPSSDSSNDWKDAVFLIASLKLNSLLGDIIDSLPNSAATNTENGPAPHIGTGLLRTPQRRSNVEAHDFVALLNFEEALEGWDRDLPDILRLPATADLMLGNEMQQRSGWDRHAVVLRVR</sequence>
<dbReference type="AlphaFoldDB" id="A0AAV9PC97"/>
<comment type="caution">
    <text evidence="6">The sequence shown here is derived from an EMBL/GenBank/DDBJ whole genome shotgun (WGS) entry which is preliminary data.</text>
</comment>
<keyword evidence="1" id="KW-0805">Transcription regulation</keyword>
<dbReference type="Pfam" id="PF04082">
    <property type="entry name" value="Fungal_trans"/>
    <property type="match status" value="1"/>
</dbReference>
<dbReference type="InterPro" id="IPR007219">
    <property type="entry name" value="XnlR_reg_dom"/>
</dbReference>
<evidence type="ECO:0000259" key="5">
    <source>
        <dbReference type="Pfam" id="PF04082"/>
    </source>
</evidence>
<evidence type="ECO:0000256" key="3">
    <source>
        <dbReference type="ARBA" id="ARBA00023163"/>
    </source>
</evidence>
<proteinExistence type="predicted"/>
<evidence type="ECO:0000313" key="6">
    <source>
        <dbReference type="EMBL" id="KAK5169325.1"/>
    </source>
</evidence>
<dbReference type="PANTHER" id="PTHR47424:SF3">
    <property type="entry name" value="REGULATORY PROTEIN GAL4"/>
    <property type="match status" value="1"/>
</dbReference>
<dbReference type="GO" id="GO:0006351">
    <property type="term" value="P:DNA-templated transcription"/>
    <property type="evidence" value="ECO:0007669"/>
    <property type="project" value="InterPro"/>
</dbReference>
<organism evidence="6 7">
    <name type="scientific">Saxophila tyrrhenica</name>
    <dbReference type="NCBI Taxonomy" id="1690608"/>
    <lineage>
        <taxon>Eukaryota</taxon>
        <taxon>Fungi</taxon>
        <taxon>Dikarya</taxon>
        <taxon>Ascomycota</taxon>
        <taxon>Pezizomycotina</taxon>
        <taxon>Dothideomycetes</taxon>
        <taxon>Dothideomycetidae</taxon>
        <taxon>Mycosphaerellales</taxon>
        <taxon>Extremaceae</taxon>
        <taxon>Saxophila</taxon>
    </lineage>
</organism>
<dbReference type="GO" id="GO:0000978">
    <property type="term" value="F:RNA polymerase II cis-regulatory region sequence-specific DNA binding"/>
    <property type="evidence" value="ECO:0007669"/>
    <property type="project" value="TreeGrafter"/>
</dbReference>